<evidence type="ECO:0000259" key="1">
    <source>
        <dbReference type="PROSITE" id="PS51186"/>
    </source>
</evidence>
<organism evidence="2 3">
    <name type="scientific">Podila minutissima</name>
    <dbReference type="NCBI Taxonomy" id="64525"/>
    <lineage>
        <taxon>Eukaryota</taxon>
        <taxon>Fungi</taxon>
        <taxon>Fungi incertae sedis</taxon>
        <taxon>Mucoromycota</taxon>
        <taxon>Mortierellomycotina</taxon>
        <taxon>Mortierellomycetes</taxon>
        <taxon>Mortierellales</taxon>
        <taxon>Mortierellaceae</taxon>
        <taxon>Podila</taxon>
    </lineage>
</organism>
<dbReference type="Pfam" id="PF00583">
    <property type="entry name" value="Acetyltransf_1"/>
    <property type="match status" value="1"/>
</dbReference>
<protein>
    <recommendedName>
        <fullName evidence="1">N-acetyltransferase domain-containing protein</fullName>
    </recommendedName>
</protein>
<gene>
    <name evidence="2" type="ORF">BG006_000222</name>
</gene>
<dbReference type="EMBL" id="JAAAUY010001027">
    <property type="protein sequence ID" value="KAF9324798.1"/>
    <property type="molecule type" value="Genomic_DNA"/>
</dbReference>
<dbReference type="GO" id="GO:0016747">
    <property type="term" value="F:acyltransferase activity, transferring groups other than amino-acyl groups"/>
    <property type="evidence" value="ECO:0007669"/>
    <property type="project" value="InterPro"/>
</dbReference>
<dbReference type="AlphaFoldDB" id="A0A9P5SC82"/>
<sequence>MDSLPSRQSVVTLQDITADNWEHISRLVVNRDQLALVPSNIHSLCEHQFVPGSVIRAVYADKVPVGYIRVNVVQTQGLLQCIMIDQKCQGLLFGTRALALLKKELKDRGVVALAVHTKPFDVVVHKDDSPEHFFTGLGFQSAEEHQLVCVL</sequence>
<keyword evidence="3" id="KW-1185">Reference proteome</keyword>
<dbReference type="InterPro" id="IPR000182">
    <property type="entry name" value="GNAT_dom"/>
</dbReference>
<dbReference type="InterPro" id="IPR016181">
    <property type="entry name" value="Acyl_CoA_acyltransferase"/>
</dbReference>
<comment type="caution">
    <text evidence="2">The sequence shown here is derived from an EMBL/GenBank/DDBJ whole genome shotgun (WGS) entry which is preliminary data.</text>
</comment>
<dbReference type="SUPFAM" id="SSF55729">
    <property type="entry name" value="Acyl-CoA N-acyltransferases (Nat)"/>
    <property type="match status" value="1"/>
</dbReference>
<reference evidence="2" key="1">
    <citation type="journal article" date="2020" name="Fungal Divers.">
        <title>Resolving the Mortierellaceae phylogeny through synthesis of multi-gene phylogenetics and phylogenomics.</title>
        <authorList>
            <person name="Vandepol N."/>
            <person name="Liber J."/>
            <person name="Desiro A."/>
            <person name="Na H."/>
            <person name="Kennedy M."/>
            <person name="Barry K."/>
            <person name="Grigoriev I.V."/>
            <person name="Miller A.N."/>
            <person name="O'Donnell K."/>
            <person name="Stajich J.E."/>
            <person name="Bonito G."/>
        </authorList>
    </citation>
    <scope>NUCLEOTIDE SEQUENCE</scope>
    <source>
        <strain evidence="2">NVP1</strain>
    </source>
</reference>
<dbReference type="Gene3D" id="3.40.630.30">
    <property type="match status" value="1"/>
</dbReference>
<evidence type="ECO:0000313" key="2">
    <source>
        <dbReference type="EMBL" id="KAF9324798.1"/>
    </source>
</evidence>
<dbReference type="PROSITE" id="PS51186">
    <property type="entry name" value="GNAT"/>
    <property type="match status" value="1"/>
</dbReference>
<accession>A0A9P5SC82</accession>
<feature type="domain" description="N-acetyltransferase" evidence="1">
    <location>
        <begin position="11"/>
        <end position="151"/>
    </location>
</feature>
<proteinExistence type="predicted"/>
<evidence type="ECO:0000313" key="3">
    <source>
        <dbReference type="Proteomes" id="UP000696485"/>
    </source>
</evidence>
<name>A0A9P5SC82_9FUNG</name>
<dbReference type="Proteomes" id="UP000696485">
    <property type="component" value="Unassembled WGS sequence"/>
</dbReference>